<dbReference type="InterPro" id="IPR042100">
    <property type="entry name" value="Bug_dom1"/>
</dbReference>
<dbReference type="Pfam" id="PF03401">
    <property type="entry name" value="TctC"/>
    <property type="match status" value="1"/>
</dbReference>
<keyword evidence="3" id="KW-0675">Receptor</keyword>
<evidence type="ECO:0000256" key="2">
    <source>
        <dbReference type="SAM" id="SignalP"/>
    </source>
</evidence>
<dbReference type="PIRSF" id="PIRSF017082">
    <property type="entry name" value="YflP"/>
    <property type="match status" value="1"/>
</dbReference>
<protein>
    <submittedName>
        <fullName evidence="3">Tripartite-type tricarboxylate transporter receptor subunit TctC</fullName>
    </submittedName>
</protein>
<dbReference type="SUPFAM" id="SSF53850">
    <property type="entry name" value="Periplasmic binding protein-like II"/>
    <property type="match status" value="1"/>
</dbReference>
<reference evidence="3 4" key="1">
    <citation type="submission" date="2019-03" db="EMBL/GenBank/DDBJ databases">
        <title>Genomic Encyclopedia of Type Strains, Phase IV (KMG-IV): sequencing the most valuable type-strain genomes for metagenomic binning, comparative biology and taxonomic classification.</title>
        <authorList>
            <person name="Goeker M."/>
        </authorList>
    </citation>
    <scope>NUCLEOTIDE SEQUENCE [LARGE SCALE GENOMIC DNA]</scope>
    <source>
        <strain evidence="3 4">DSM 25903</strain>
    </source>
</reference>
<accession>A0A4R7C9D6</accession>
<dbReference type="Gene3D" id="3.40.190.10">
    <property type="entry name" value="Periplasmic binding protein-like II"/>
    <property type="match status" value="1"/>
</dbReference>
<organism evidence="3 4">
    <name type="scientific">Enterovirga rhinocerotis</name>
    <dbReference type="NCBI Taxonomy" id="1339210"/>
    <lineage>
        <taxon>Bacteria</taxon>
        <taxon>Pseudomonadati</taxon>
        <taxon>Pseudomonadota</taxon>
        <taxon>Alphaproteobacteria</taxon>
        <taxon>Hyphomicrobiales</taxon>
        <taxon>Methylobacteriaceae</taxon>
        <taxon>Enterovirga</taxon>
    </lineage>
</organism>
<keyword evidence="4" id="KW-1185">Reference proteome</keyword>
<comment type="similarity">
    <text evidence="1">Belongs to the UPF0065 (bug) family.</text>
</comment>
<keyword evidence="2" id="KW-0732">Signal</keyword>
<evidence type="ECO:0000313" key="3">
    <source>
        <dbReference type="EMBL" id="TDR93526.1"/>
    </source>
</evidence>
<evidence type="ECO:0000313" key="4">
    <source>
        <dbReference type="Proteomes" id="UP000295122"/>
    </source>
</evidence>
<dbReference type="CDD" id="cd13578">
    <property type="entry name" value="PBP2_Bug27"/>
    <property type="match status" value="1"/>
</dbReference>
<dbReference type="Gene3D" id="3.40.190.150">
    <property type="entry name" value="Bordetella uptake gene, domain 1"/>
    <property type="match status" value="1"/>
</dbReference>
<feature type="chain" id="PRO_5020845456" evidence="2">
    <location>
        <begin position="27"/>
        <end position="325"/>
    </location>
</feature>
<evidence type="ECO:0000256" key="1">
    <source>
        <dbReference type="ARBA" id="ARBA00006987"/>
    </source>
</evidence>
<name>A0A4R7C9D6_9HYPH</name>
<dbReference type="Proteomes" id="UP000295122">
    <property type="component" value="Unassembled WGS sequence"/>
</dbReference>
<gene>
    <name evidence="3" type="ORF">EV668_0790</name>
</gene>
<dbReference type="PANTHER" id="PTHR42928:SF5">
    <property type="entry name" value="BLR1237 PROTEIN"/>
    <property type="match status" value="1"/>
</dbReference>
<dbReference type="InterPro" id="IPR005064">
    <property type="entry name" value="BUG"/>
</dbReference>
<comment type="caution">
    <text evidence="3">The sequence shown here is derived from an EMBL/GenBank/DDBJ whole genome shotgun (WGS) entry which is preliminary data.</text>
</comment>
<dbReference type="AlphaFoldDB" id="A0A4R7C9D6"/>
<dbReference type="PANTHER" id="PTHR42928">
    <property type="entry name" value="TRICARBOXYLATE-BINDING PROTEIN"/>
    <property type="match status" value="1"/>
</dbReference>
<proteinExistence type="inferred from homology"/>
<dbReference type="EMBL" id="SNZR01000011">
    <property type="protein sequence ID" value="TDR93526.1"/>
    <property type="molecule type" value="Genomic_DNA"/>
</dbReference>
<feature type="signal peptide" evidence="2">
    <location>
        <begin position="1"/>
        <end position="26"/>
    </location>
</feature>
<sequence length="325" mass="34348">MVSQGLRRLGYGVLALLLSTGFVAPAAAEYPDRGIRILVPYPAGGPNDILARMLGDKLTQSFGKQTIIENRPGAGGNIAVDAAARAEPDGYTAVLPAMAYAVNPYLYARVPYKFESLKAVSIVASGPLVLVVTPSLGVSSVQDLIKLAKEKPGALSYASGGNGSSLHLAAEMFKREAGVDMVHVPYKGTNDLIADLLTGRVPLAFLSPLNARELVKDGRLKALAVTTSQRSPGWDEVPTVAEQGLPGFNVEGWYAVLVPAGSPPATIETLNHALKQALESPDIGNRLRSLGIQPVGTTPDDAEAFLKSERAKWQKLVEDAKLKAD</sequence>